<evidence type="ECO:0000256" key="1">
    <source>
        <dbReference type="SAM" id="MobiDB-lite"/>
    </source>
</evidence>
<evidence type="ECO:0000256" key="2">
    <source>
        <dbReference type="SAM" id="SignalP"/>
    </source>
</evidence>
<proteinExistence type="predicted"/>
<evidence type="ECO:0000313" key="3">
    <source>
        <dbReference type="EMBL" id="KDN81974.1"/>
    </source>
</evidence>
<feature type="region of interest" description="Disordered" evidence="1">
    <location>
        <begin position="26"/>
        <end position="58"/>
    </location>
</feature>
<dbReference type="RefSeq" id="WP_157032246.1">
    <property type="nucleotide sequence ID" value="NZ_KK853997.1"/>
</dbReference>
<organism evidence="3 4">
    <name type="scientific">Kitasatospora cheerisanensis KCTC 2395</name>
    <dbReference type="NCBI Taxonomy" id="1348663"/>
    <lineage>
        <taxon>Bacteria</taxon>
        <taxon>Bacillati</taxon>
        <taxon>Actinomycetota</taxon>
        <taxon>Actinomycetes</taxon>
        <taxon>Kitasatosporales</taxon>
        <taxon>Streptomycetaceae</taxon>
        <taxon>Kitasatospora</taxon>
    </lineage>
</organism>
<gene>
    <name evidence="3" type="ORF">KCH_62910</name>
</gene>
<name>A0A066YPQ5_9ACTN</name>
<reference evidence="3 4" key="1">
    <citation type="submission" date="2014-05" db="EMBL/GenBank/DDBJ databases">
        <title>Draft Genome Sequence of Kitasatospora cheerisanensis KCTC 2395.</title>
        <authorList>
            <person name="Nam D.H."/>
        </authorList>
    </citation>
    <scope>NUCLEOTIDE SEQUENCE [LARGE SCALE GENOMIC DNA]</scope>
    <source>
        <strain evidence="3 4">KCTC 2395</strain>
    </source>
</reference>
<keyword evidence="2" id="KW-0732">Signal</keyword>
<evidence type="ECO:0000313" key="4">
    <source>
        <dbReference type="Proteomes" id="UP000027178"/>
    </source>
</evidence>
<dbReference type="Proteomes" id="UP000027178">
    <property type="component" value="Unassembled WGS sequence"/>
</dbReference>
<protein>
    <submittedName>
        <fullName evidence="3">Uncharacterized protein</fullName>
    </submittedName>
</protein>
<feature type="signal peptide" evidence="2">
    <location>
        <begin position="1"/>
        <end position="26"/>
    </location>
</feature>
<accession>A0A066YPQ5</accession>
<dbReference type="PATRIC" id="fig|1348663.4.peg.6085"/>
<keyword evidence="4" id="KW-1185">Reference proteome</keyword>
<dbReference type="AlphaFoldDB" id="A0A066YPQ5"/>
<sequence length="58" mass="5734">MAHSIRIVCTGLVFAFTLGLGSGAMAGSTADRPAGGQRTAASTGFDWDIAPAAPPAQS</sequence>
<dbReference type="HOGENOM" id="CLU_2973431_0_0_11"/>
<dbReference type="OrthoDB" id="3872894at2"/>
<feature type="chain" id="PRO_5001631682" evidence="2">
    <location>
        <begin position="27"/>
        <end position="58"/>
    </location>
</feature>
<dbReference type="EMBL" id="JNBY01000127">
    <property type="protein sequence ID" value="KDN81974.1"/>
    <property type="molecule type" value="Genomic_DNA"/>
</dbReference>
<comment type="caution">
    <text evidence="3">The sequence shown here is derived from an EMBL/GenBank/DDBJ whole genome shotgun (WGS) entry which is preliminary data.</text>
</comment>